<dbReference type="OMA" id="VKMAFKF"/>
<dbReference type="EMBL" id="FO082051">
    <property type="protein sequence ID" value="CCE81914.1"/>
    <property type="molecule type" value="Genomic_DNA"/>
</dbReference>
<keyword evidence="3" id="KW-1185">Reference proteome</keyword>
<dbReference type="HOGENOM" id="CLU_061012_0_0_1"/>
<evidence type="ECO:0000313" key="3">
    <source>
        <dbReference type="Proteomes" id="UP000005222"/>
    </source>
</evidence>
<evidence type="ECO:0000313" key="2">
    <source>
        <dbReference type="EMBL" id="CCE81914.1"/>
    </source>
</evidence>
<dbReference type="AlphaFoldDB" id="G8YFG5"/>
<reference evidence="2 3" key="1">
    <citation type="journal article" date="2012" name="G3 (Bethesda)">
        <title>Pichia sorbitophila, an interspecies yeast hybrid reveals early steps of genome resolution following polyploidization.</title>
        <authorList>
            <person name="Leh Louis V."/>
            <person name="Despons L."/>
            <person name="Friedrich A."/>
            <person name="Martin T."/>
            <person name="Durrens P."/>
            <person name="Casaregola S."/>
            <person name="Neuveglise C."/>
            <person name="Fairhead C."/>
            <person name="Marck C."/>
            <person name="Cruz J.A."/>
            <person name="Straub M.L."/>
            <person name="Kugler V."/>
            <person name="Sacerdot C."/>
            <person name="Uzunov Z."/>
            <person name="Thierry A."/>
            <person name="Weiss S."/>
            <person name="Bleykasten C."/>
            <person name="De Montigny J."/>
            <person name="Jacques N."/>
            <person name="Jung P."/>
            <person name="Lemaire M."/>
            <person name="Mallet S."/>
            <person name="Morel G."/>
            <person name="Richard G.F."/>
            <person name="Sarkar A."/>
            <person name="Savel G."/>
            <person name="Schacherer J."/>
            <person name="Seret M.L."/>
            <person name="Talla E."/>
            <person name="Samson G."/>
            <person name="Jubin C."/>
            <person name="Poulain J."/>
            <person name="Vacherie B."/>
            <person name="Barbe V."/>
            <person name="Pelletier E."/>
            <person name="Sherman D.J."/>
            <person name="Westhof E."/>
            <person name="Weissenbach J."/>
            <person name="Baret P.V."/>
            <person name="Wincker P."/>
            <person name="Gaillardin C."/>
            <person name="Dujon B."/>
            <person name="Souciet J.L."/>
        </authorList>
    </citation>
    <scope>NUCLEOTIDE SEQUENCE [LARGE SCALE GENOMIC DNA]</scope>
    <source>
        <strain evidence="3">ATCC MYA-4447 / BCRC 22081 / CBS 7064 / NBRC 10061 / NRRL Y-12695</strain>
    </source>
</reference>
<sequence>MSLTSESILRNEYDLAMKFFVNKNFEKSYKIIENSYNLAFKEYPSGFADDSLFIKILCLYYVEIGILINPSNNANSFLSDAEIKQLEATLRESQYLDKLCESFGDINHIPSEVLYNLFLLYSVNGDVVNINALKKKYYDTIEKINWHYKTDDIFSKKFLDYFVFHILPEAGDFEEARYIIEQNPLYSSSVGSSTEELEKIKSSLERQRKEEAERNRKLEEKQKKLESQNSRSKEQKSKHYKSLNELRKTKLIDDDNSESKEKNLQNVNTNSLVTRIKYLIHLIHNHVNENSIQSIGLMLLVLVFPLIFRRKSAQILGKLKDTIKMAVKISYV</sequence>
<dbReference type="InParanoid" id="G8YFG5"/>
<protein>
    <submittedName>
        <fullName evidence="2">Piso0_002594 protein</fullName>
    </submittedName>
</protein>
<dbReference type="STRING" id="559304.G8YFG5"/>
<organism evidence="2 3">
    <name type="scientific">Pichia sorbitophila (strain ATCC MYA-4447 / BCRC 22081 / CBS 7064 / NBRC 10061 / NRRL Y-12695)</name>
    <name type="common">Hybrid yeast</name>
    <dbReference type="NCBI Taxonomy" id="559304"/>
    <lineage>
        <taxon>Eukaryota</taxon>
        <taxon>Fungi</taxon>
        <taxon>Dikarya</taxon>
        <taxon>Ascomycota</taxon>
        <taxon>Saccharomycotina</taxon>
        <taxon>Pichiomycetes</taxon>
        <taxon>Debaryomycetaceae</taxon>
        <taxon>Millerozyma</taxon>
    </lineage>
</organism>
<dbReference type="eggNOG" id="ENOG502SDEA">
    <property type="taxonomic scope" value="Eukaryota"/>
</dbReference>
<dbReference type="OrthoDB" id="3981028at2759"/>
<evidence type="ECO:0000256" key="1">
    <source>
        <dbReference type="SAM" id="MobiDB-lite"/>
    </source>
</evidence>
<name>G8YFG5_PICSO</name>
<dbReference type="Proteomes" id="UP000005222">
    <property type="component" value="Chromosome I"/>
</dbReference>
<accession>G8YFG5</accession>
<proteinExistence type="predicted"/>
<gene>
    <name evidence="2" type="primary">Piso0_002594</name>
    <name evidence="2" type="ORF">GNLVRS01_PISO0I13582g</name>
</gene>
<feature type="region of interest" description="Disordered" evidence="1">
    <location>
        <begin position="199"/>
        <end position="240"/>
    </location>
</feature>